<dbReference type="PANTHER" id="PTHR43785:SF2">
    <property type="entry name" value="TYPE-1 GLUTAMINE SYNTHETASE 1"/>
    <property type="match status" value="1"/>
</dbReference>
<dbReference type="Gene3D" id="3.10.20.70">
    <property type="entry name" value="Glutamine synthetase, N-terminal domain"/>
    <property type="match status" value="1"/>
</dbReference>
<dbReference type="InterPro" id="IPR036651">
    <property type="entry name" value="Gln_synt_N_sf"/>
</dbReference>
<comment type="caution">
    <text evidence="6">The sequence shown here is derived from an EMBL/GenBank/DDBJ whole genome shotgun (WGS) entry which is preliminary data.</text>
</comment>
<evidence type="ECO:0000313" key="6">
    <source>
        <dbReference type="EMBL" id="KAL2812140.1"/>
    </source>
</evidence>
<dbReference type="SUPFAM" id="SSF55931">
    <property type="entry name" value="Glutamine synthetase/guanido kinase"/>
    <property type="match status" value="1"/>
</dbReference>
<name>A0ABR4H9L1_9EURO</name>
<gene>
    <name evidence="6" type="ORF">BDW59DRAFT_155348</name>
</gene>
<dbReference type="PANTHER" id="PTHR43785">
    <property type="entry name" value="GAMMA-GLUTAMYLPUTRESCINE SYNTHETASE"/>
    <property type="match status" value="1"/>
</dbReference>
<dbReference type="PROSITE" id="PS51987">
    <property type="entry name" value="GS_CATALYTIC"/>
    <property type="match status" value="1"/>
</dbReference>
<keyword evidence="2" id="KW-0436">Ligase</keyword>
<dbReference type="Pfam" id="PF00120">
    <property type="entry name" value="Gln-synt_C"/>
    <property type="match status" value="1"/>
</dbReference>
<evidence type="ECO:0000256" key="3">
    <source>
        <dbReference type="PROSITE-ProRule" id="PRU01331"/>
    </source>
</evidence>
<accession>A0ABR4H9L1</accession>
<dbReference type="EMBL" id="JBFXLS010000194">
    <property type="protein sequence ID" value="KAL2812140.1"/>
    <property type="molecule type" value="Genomic_DNA"/>
</dbReference>
<keyword evidence="7" id="KW-1185">Reference proteome</keyword>
<comment type="similarity">
    <text evidence="3 4">Belongs to the glutamine synthetase family.</text>
</comment>
<evidence type="ECO:0000313" key="7">
    <source>
        <dbReference type="Proteomes" id="UP001610335"/>
    </source>
</evidence>
<proteinExistence type="inferred from homology"/>
<sequence>MAMCAGLGDGSLALLDKFLAKHSQLEFIRYQWIDYAGILRARVVPVPSARKLASTGSPLCGGPICITATNVIRMMENRSHVGVDSIYPDFSSLRECHYAPGHGSVMCSISEADIGFERDPRTLLTSVLASAPRLQFRIGFEVEFRCLTPEGKDLDDTLYSWWTTTGLRNRCAPIIDDVIRILQRENIEVLHYCSESGLGMFEIATGPLSPLESIDAWVFTREAVKSLFWERGIIATMYPSPVEIHTGIGTHFHISMTSDLEVDENAFLAGMLEQLGGLCALAMPLEDSYKRVTDRKSEAGCWIGWGTENRDFPIRKVKKGHWEIRCCDGAANIYLVVAAFINAGLAGLRTGKQLVWQDFDGNPIALDEQTRRELGITQRMPADLGESLRELGRWEAGVMSKCLRTFCEMKKQEIYDLRELSQEKRMRNMIRHF</sequence>
<reference evidence="6 7" key="1">
    <citation type="submission" date="2024-07" db="EMBL/GenBank/DDBJ databases">
        <title>Section-level genome sequencing and comparative genomics of Aspergillus sections Usti and Cavernicolus.</title>
        <authorList>
            <consortium name="Lawrence Berkeley National Laboratory"/>
            <person name="Nybo J.L."/>
            <person name="Vesth T.C."/>
            <person name="Theobald S."/>
            <person name="Frisvad J.C."/>
            <person name="Larsen T.O."/>
            <person name="Kjaerboelling I."/>
            <person name="Rothschild-Mancinelli K."/>
            <person name="Lyhne E.K."/>
            <person name="Kogle M.E."/>
            <person name="Barry K."/>
            <person name="Clum A."/>
            <person name="Na H."/>
            <person name="Ledsgaard L."/>
            <person name="Lin J."/>
            <person name="Lipzen A."/>
            <person name="Kuo A."/>
            <person name="Riley R."/>
            <person name="Mondo S."/>
            <person name="LaButti K."/>
            <person name="Haridas S."/>
            <person name="Pangalinan J."/>
            <person name="Salamov A.A."/>
            <person name="Simmons B.A."/>
            <person name="Magnuson J.K."/>
            <person name="Chen J."/>
            <person name="Drula E."/>
            <person name="Henrissat B."/>
            <person name="Wiebenga A."/>
            <person name="Lubbers R.J."/>
            <person name="Gomes A.C."/>
            <person name="Makela M.R."/>
            <person name="Stajich J."/>
            <person name="Grigoriev I.V."/>
            <person name="Mortensen U.H."/>
            <person name="De vries R.P."/>
            <person name="Baker S.E."/>
            <person name="Andersen M.R."/>
        </authorList>
    </citation>
    <scope>NUCLEOTIDE SEQUENCE [LARGE SCALE GENOMIC DNA]</scope>
    <source>
        <strain evidence="6 7">CBS 600.67</strain>
    </source>
</reference>
<organism evidence="6 7">
    <name type="scientific">Aspergillus cavernicola</name>
    <dbReference type="NCBI Taxonomy" id="176166"/>
    <lineage>
        <taxon>Eukaryota</taxon>
        <taxon>Fungi</taxon>
        <taxon>Dikarya</taxon>
        <taxon>Ascomycota</taxon>
        <taxon>Pezizomycotina</taxon>
        <taxon>Eurotiomycetes</taxon>
        <taxon>Eurotiomycetidae</taxon>
        <taxon>Eurotiales</taxon>
        <taxon>Aspergillaceae</taxon>
        <taxon>Aspergillus</taxon>
        <taxon>Aspergillus subgen. Nidulantes</taxon>
    </lineage>
</organism>
<dbReference type="Proteomes" id="UP001610335">
    <property type="component" value="Unassembled WGS sequence"/>
</dbReference>
<protein>
    <recommendedName>
        <fullName evidence="1">Glutamine synthetase</fullName>
    </recommendedName>
</protein>
<evidence type="ECO:0000256" key="1">
    <source>
        <dbReference type="ARBA" id="ARBA00021364"/>
    </source>
</evidence>
<evidence type="ECO:0000256" key="2">
    <source>
        <dbReference type="ARBA" id="ARBA00022598"/>
    </source>
</evidence>
<dbReference type="SMART" id="SM01230">
    <property type="entry name" value="Gln-synt_C"/>
    <property type="match status" value="1"/>
</dbReference>
<feature type="domain" description="GS catalytic" evidence="5">
    <location>
        <begin position="120"/>
        <end position="433"/>
    </location>
</feature>
<dbReference type="InterPro" id="IPR014746">
    <property type="entry name" value="Gln_synth/guanido_kin_cat_dom"/>
</dbReference>
<dbReference type="InterPro" id="IPR008146">
    <property type="entry name" value="Gln_synth_cat_dom"/>
</dbReference>
<dbReference type="Gene3D" id="3.30.590.10">
    <property type="entry name" value="Glutamine synthetase/guanido kinase, catalytic domain"/>
    <property type="match status" value="1"/>
</dbReference>
<evidence type="ECO:0000256" key="4">
    <source>
        <dbReference type="RuleBase" id="RU000384"/>
    </source>
</evidence>
<evidence type="ECO:0000259" key="5">
    <source>
        <dbReference type="PROSITE" id="PS51987"/>
    </source>
</evidence>